<organism evidence="1 2">
    <name type="scientific">Candidatus Colwellbacteria bacterium CG_4_9_14_0_2_um_filter_50_12</name>
    <dbReference type="NCBI Taxonomy" id="1974538"/>
    <lineage>
        <taxon>Bacteria</taxon>
        <taxon>Candidatus Colwelliibacteriota</taxon>
    </lineage>
</organism>
<feature type="non-terminal residue" evidence="1">
    <location>
        <position position="191"/>
    </location>
</feature>
<evidence type="ECO:0000313" key="2">
    <source>
        <dbReference type="Proteomes" id="UP000229674"/>
    </source>
</evidence>
<dbReference type="AlphaFoldDB" id="A0A2M8G0V5"/>
<dbReference type="InterPro" id="IPR009057">
    <property type="entry name" value="Homeodomain-like_sf"/>
</dbReference>
<dbReference type="EMBL" id="PFQX01000054">
    <property type="protein sequence ID" value="PJC65285.1"/>
    <property type="molecule type" value="Genomic_DNA"/>
</dbReference>
<proteinExistence type="predicted"/>
<dbReference type="SUPFAM" id="SSF46689">
    <property type="entry name" value="Homeodomain-like"/>
    <property type="match status" value="1"/>
</dbReference>
<comment type="caution">
    <text evidence="1">The sequence shown here is derived from an EMBL/GenBank/DDBJ whole genome shotgun (WGS) entry which is preliminary data.</text>
</comment>
<evidence type="ECO:0000313" key="1">
    <source>
        <dbReference type="EMBL" id="PJC65285.1"/>
    </source>
</evidence>
<accession>A0A2M8G0V5</accession>
<sequence>MARLKDRQKAIALRLEGKSYSEIKNIIGVTKGTLSYWLKDYPLSEERIRELRDLNPRRIERYRETRRRNKEKILNRTYRNEKRLIFPLSKRDLFIAGLFLYWGEGGKTKEAELILSNTNPAMIKFFVSWSEKCLGVDREKLKIKLHLYKDMDIKKEFDFWSRELKINKSQFVKPYIKNSNKSNITYKNGFG</sequence>
<name>A0A2M8G0V5_9BACT</name>
<protein>
    <submittedName>
        <fullName evidence="1">Uncharacterized protein</fullName>
    </submittedName>
</protein>
<gene>
    <name evidence="1" type="ORF">CO020_01420</name>
</gene>
<reference evidence="2" key="1">
    <citation type="submission" date="2017-09" db="EMBL/GenBank/DDBJ databases">
        <title>Depth-based differentiation of microbial function through sediment-hosted aquifers and enrichment of novel symbionts in the deep terrestrial subsurface.</title>
        <authorList>
            <person name="Probst A.J."/>
            <person name="Ladd B."/>
            <person name="Jarett J.K."/>
            <person name="Geller-Mcgrath D.E."/>
            <person name="Sieber C.M.K."/>
            <person name="Emerson J.B."/>
            <person name="Anantharaman K."/>
            <person name="Thomas B.C."/>
            <person name="Malmstrom R."/>
            <person name="Stieglmeier M."/>
            <person name="Klingl A."/>
            <person name="Woyke T."/>
            <person name="Ryan C.M."/>
            <person name="Banfield J.F."/>
        </authorList>
    </citation>
    <scope>NUCLEOTIDE SEQUENCE [LARGE SCALE GENOMIC DNA]</scope>
</reference>
<dbReference type="Proteomes" id="UP000229674">
    <property type="component" value="Unassembled WGS sequence"/>
</dbReference>